<dbReference type="Proteomes" id="UP000046395">
    <property type="component" value="Unassembled WGS sequence"/>
</dbReference>
<name>A0A5S6Q7P3_TRIMR</name>
<accession>A0A5S6Q7P3</accession>
<proteinExistence type="predicted"/>
<dbReference type="WBParaSite" id="TMUE_1000003331.1">
    <property type="protein sequence ID" value="TMUE_1000003331.1"/>
    <property type="gene ID" value="WBGene00290472"/>
</dbReference>
<dbReference type="AlphaFoldDB" id="A0A5S6Q7P3"/>
<protein>
    <submittedName>
        <fullName evidence="3">Uncharacterized protein</fullName>
    </submittedName>
</protein>
<evidence type="ECO:0000313" key="2">
    <source>
        <dbReference type="Proteomes" id="UP000046395"/>
    </source>
</evidence>
<evidence type="ECO:0000256" key="1">
    <source>
        <dbReference type="SAM" id="MobiDB-lite"/>
    </source>
</evidence>
<organism evidence="2 3">
    <name type="scientific">Trichuris muris</name>
    <name type="common">Mouse whipworm</name>
    <dbReference type="NCBI Taxonomy" id="70415"/>
    <lineage>
        <taxon>Eukaryota</taxon>
        <taxon>Metazoa</taxon>
        <taxon>Ecdysozoa</taxon>
        <taxon>Nematoda</taxon>
        <taxon>Enoplea</taxon>
        <taxon>Dorylaimia</taxon>
        <taxon>Trichinellida</taxon>
        <taxon>Trichuridae</taxon>
        <taxon>Trichuris</taxon>
    </lineage>
</organism>
<reference evidence="3" key="1">
    <citation type="submission" date="2019-12" db="UniProtKB">
        <authorList>
            <consortium name="WormBaseParasite"/>
        </authorList>
    </citation>
    <scope>IDENTIFICATION</scope>
</reference>
<keyword evidence="2" id="KW-1185">Reference proteome</keyword>
<feature type="region of interest" description="Disordered" evidence="1">
    <location>
        <begin position="82"/>
        <end position="114"/>
    </location>
</feature>
<sequence>MCTDFYCLLKTAAHFDVIPFDRLSIGTVSCLGEGTWRPIRERSELIKPTERAQVQRRQFVRPLQLAIVFQAPLPTDSAAARRAKSNVYRNDDNDDSRPSYFDFSSPPPKRLVGRPSKIREGEWQFPLVRLLLKAAFPRVADRHDRRRFFGLGAR</sequence>
<evidence type="ECO:0000313" key="3">
    <source>
        <dbReference type="WBParaSite" id="TMUE_1000003331.1"/>
    </source>
</evidence>